<dbReference type="Proteomes" id="UP000567795">
    <property type="component" value="Unassembled WGS sequence"/>
</dbReference>
<dbReference type="EMBL" id="JACBZD010000001">
    <property type="protein sequence ID" value="NYI07477.1"/>
    <property type="molecule type" value="Genomic_DNA"/>
</dbReference>
<dbReference type="Pfam" id="PF02734">
    <property type="entry name" value="Dak2"/>
    <property type="match status" value="1"/>
</dbReference>
<accession>A0A853A036</accession>
<keyword evidence="5" id="KW-1185">Reference proteome</keyword>
<sequence length="233" mass="23266">MVEAGGSPVPAGDAGPVLDAELFRRWLVAAAEAVSREAKALTDLDAAIGDADHGANLDRGYAAVRARLTDGSAPAPATPGEVLVTAGRQLVATVGGASGPLLGTALRRAGRALGDAERVDGARLGEALRAATTGVREMGGAAPGDKTMVDALQPAADAYDEEFARSSSLLAAVRAAATAARRGAEATGPLRARKGRASYLGERSAGHLDPGAVSVALLVEALAAVCERAAGRV</sequence>
<dbReference type="PROSITE" id="PS51480">
    <property type="entry name" value="DHAL"/>
    <property type="match status" value="1"/>
</dbReference>
<feature type="domain" description="DhaL" evidence="3">
    <location>
        <begin position="21"/>
        <end position="224"/>
    </location>
</feature>
<dbReference type="FunFam" id="1.25.40.340:FF:000002">
    <property type="entry name" value="Dihydroxyacetone kinase, L subunit"/>
    <property type="match status" value="1"/>
</dbReference>
<evidence type="ECO:0000259" key="3">
    <source>
        <dbReference type="PROSITE" id="PS51480"/>
    </source>
</evidence>
<keyword evidence="1 4" id="KW-0808">Transferase</keyword>
<dbReference type="SMART" id="SM01120">
    <property type="entry name" value="Dak2"/>
    <property type="match status" value="1"/>
</dbReference>
<dbReference type="PANTHER" id="PTHR28629:SF4">
    <property type="entry name" value="TRIOKINASE_FMN CYCLASE"/>
    <property type="match status" value="1"/>
</dbReference>
<gene>
    <name evidence="4" type="ORF">FHU37_004420</name>
</gene>
<evidence type="ECO:0000256" key="1">
    <source>
        <dbReference type="ARBA" id="ARBA00022679"/>
    </source>
</evidence>
<evidence type="ECO:0000256" key="2">
    <source>
        <dbReference type="ARBA" id="ARBA00022777"/>
    </source>
</evidence>
<name>A0A853A036_9ACTN</name>
<dbReference type="InterPro" id="IPR004007">
    <property type="entry name" value="DhaL_dom"/>
</dbReference>
<dbReference type="GO" id="GO:0005829">
    <property type="term" value="C:cytosol"/>
    <property type="evidence" value="ECO:0007669"/>
    <property type="project" value="TreeGrafter"/>
</dbReference>
<dbReference type="NCBIfam" id="TIGR02365">
    <property type="entry name" value="dha_L_ycgS"/>
    <property type="match status" value="1"/>
</dbReference>
<dbReference type="AlphaFoldDB" id="A0A853A036"/>
<dbReference type="SUPFAM" id="SSF101473">
    <property type="entry name" value="DhaL-like"/>
    <property type="match status" value="1"/>
</dbReference>
<evidence type="ECO:0000313" key="4">
    <source>
        <dbReference type="EMBL" id="NYI07477.1"/>
    </source>
</evidence>
<dbReference type="InterPro" id="IPR012737">
    <property type="entry name" value="DhaK_L_YcgS"/>
</dbReference>
<dbReference type="InterPro" id="IPR050861">
    <property type="entry name" value="Dihydroxyacetone_Kinase"/>
</dbReference>
<organism evidence="4 5">
    <name type="scientific">Allostreptomyces psammosilenae</name>
    <dbReference type="NCBI Taxonomy" id="1892865"/>
    <lineage>
        <taxon>Bacteria</taxon>
        <taxon>Bacillati</taxon>
        <taxon>Actinomycetota</taxon>
        <taxon>Actinomycetes</taxon>
        <taxon>Kitasatosporales</taxon>
        <taxon>Streptomycetaceae</taxon>
        <taxon>Allostreptomyces</taxon>
    </lineage>
</organism>
<dbReference type="Gene3D" id="1.25.40.340">
    <property type="match status" value="1"/>
</dbReference>
<reference evidence="4 5" key="1">
    <citation type="submission" date="2020-07" db="EMBL/GenBank/DDBJ databases">
        <title>Sequencing the genomes of 1000 actinobacteria strains.</title>
        <authorList>
            <person name="Klenk H.-P."/>
        </authorList>
    </citation>
    <scope>NUCLEOTIDE SEQUENCE [LARGE SCALE GENOMIC DNA]</scope>
    <source>
        <strain evidence="4 5">DSM 42178</strain>
    </source>
</reference>
<dbReference type="PANTHER" id="PTHR28629">
    <property type="entry name" value="TRIOKINASE/FMN CYCLASE"/>
    <property type="match status" value="1"/>
</dbReference>
<keyword evidence="2 4" id="KW-0418">Kinase</keyword>
<comment type="caution">
    <text evidence="4">The sequence shown here is derived from an EMBL/GenBank/DDBJ whole genome shotgun (WGS) entry which is preliminary data.</text>
</comment>
<dbReference type="InterPro" id="IPR036117">
    <property type="entry name" value="DhaL_dom_sf"/>
</dbReference>
<dbReference type="GO" id="GO:0004371">
    <property type="term" value="F:glycerone kinase activity"/>
    <property type="evidence" value="ECO:0007669"/>
    <property type="project" value="InterPro"/>
</dbReference>
<dbReference type="GO" id="GO:0019563">
    <property type="term" value="P:glycerol catabolic process"/>
    <property type="evidence" value="ECO:0007669"/>
    <property type="project" value="TreeGrafter"/>
</dbReference>
<dbReference type="EC" id="2.7.1.-" evidence="4"/>
<protein>
    <submittedName>
        <fullName evidence="4">Dihydroxyacetone kinase-like protein</fullName>
        <ecNumber evidence="4">2.7.1.-</ecNumber>
    </submittedName>
</protein>
<evidence type="ECO:0000313" key="5">
    <source>
        <dbReference type="Proteomes" id="UP000567795"/>
    </source>
</evidence>
<proteinExistence type="predicted"/>